<evidence type="ECO:0000256" key="11">
    <source>
        <dbReference type="SAM" id="Coils"/>
    </source>
</evidence>
<dbReference type="EMBL" id="BQXY01000001">
    <property type="protein sequence ID" value="GKU23666.1"/>
    <property type="molecule type" value="Genomic_DNA"/>
</dbReference>
<dbReference type="Gene3D" id="3.40.50.2300">
    <property type="match status" value="1"/>
</dbReference>
<dbReference type="SUPFAM" id="SSF46689">
    <property type="entry name" value="Homeodomain-like"/>
    <property type="match status" value="2"/>
</dbReference>
<dbReference type="InterPro" id="IPR018060">
    <property type="entry name" value="HTH_AraC"/>
</dbReference>
<dbReference type="InterPro" id="IPR011006">
    <property type="entry name" value="CheY-like_superfamily"/>
</dbReference>
<dbReference type="InterPro" id="IPR001789">
    <property type="entry name" value="Sig_transdc_resp-reg_receiver"/>
</dbReference>
<evidence type="ECO:0000256" key="1">
    <source>
        <dbReference type="ARBA" id="ARBA00004496"/>
    </source>
</evidence>
<dbReference type="SMART" id="SM00342">
    <property type="entry name" value="HTH_ARAC"/>
    <property type="match status" value="1"/>
</dbReference>
<keyword evidence="7 14" id="KW-0238">DNA-binding</keyword>
<dbReference type="PANTHER" id="PTHR42713:SF3">
    <property type="entry name" value="TRANSCRIPTIONAL REGULATORY PROTEIN HPTR"/>
    <property type="match status" value="1"/>
</dbReference>
<dbReference type="GO" id="GO:0005737">
    <property type="term" value="C:cytoplasm"/>
    <property type="evidence" value="ECO:0007669"/>
    <property type="project" value="UniProtKB-SubCell"/>
</dbReference>
<evidence type="ECO:0000256" key="10">
    <source>
        <dbReference type="PROSITE-ProRule" id="PRU00169"/>
    </source>
</evidence>
<evidence type="ECO:0000256" key="5">
    <source>
        <dbReference type="ARBA" id="ARBA00023012"/>
    </source>
</evidence>
<dbReference type="GO" id="GO:0043565">
    <property type="term" value="F:sequence-specific DNA binding"/>
    <property type="evidence" value="ECO:0007669"/>
    <property type="project" value="InterPro"/>
</dbReference>
<evidence type="ECO:0000259" key="12">
    <source>
        <dbReference type="PROSITE" id="PS01124"/>
    </source>
</evidence>
<dbReference type="GO" id="GO:0000160">
    <property type="term" value="P:phosphorelay signal transduction system"/>
    <property type="evidence" value="ECO:0007669"/>
    <property type="project" value="UniProtKB-KW"/>
</dbReference>
<feature type="coiled-coil region" evidence="11">
    <location>
        <begin position="119"/>
        <end position="146"/>
    </location>
</feature>
<dbReference type="GO" id="GO:0003700">
    <property type="term" value="F:DNA-binding transcription factor activity"/>
    <property type="evidence" value="ECO:0007669"/>
    <property type="project" value="InterPro"/>
</dbReference>
<keyword evidence="15" id="KW-1185">Reference proteome</keyword>
<dbReference type="InterPro" id="IPR051552">
    <property type="entry name" value="HptR"/>
</dbReference>
<evidence type="ECO:0000256" key="4">
    <source>
        <dbReference type="ARBA" id="ARBA00022553"/>
    </source>
</evidence>
<keyword evidence="5" id="KW-0902">Two-component regulatory system</keyword>
<accession>A0A9W5XZC8</accession>
<dbReference type="PROSITE" id="PS50110">
    <property type="entry name" value="RESPONSE_REGULATORY"/>
    <property type="match status" value="1"/>
</dbReference>
<reference evidence="14" key="1">
    <citation type="journal article" date="2023" name="Int. J. Syst. Evol. Microbiol.">
        <title>&lt;i&gt;Clostridium folliculivorans&lt;/i&gt; sp. nov., isolated from soil samples of an organic paddy in Japan.</title>
        <authorList>
            <person name="Tazawa J."/>
            <person name="Kobayashi H."/>
            <person name="Tanizawa Y."/>
            <person name="Uchino A."/>
            <person name="Tanaka F."/>
            <person name="Urashima Y."/>
            <person name="Miura S."/>
            <person name="Sakamoto M."/>
            <person name="Ohkuma M."/>
            <person name="Tohno M."/>
        </authorList>
    </citation>
    <scope>NUCLEOTIDE SEQUENCE</scope>
    <source>
        <strain evidence="14">D1-1</strain>
    </source>
</reference>
<proteinExistence type="predicted"/>
<feature type="domain" description="Response regulatory" evidence="13">
    <location>
        <begin position="3"/>
        <end position="120"/>
    </location>
</feature>
<evidence type="ECO:0000256" key="7">
    <source>
        <dbReference type="ARBA" id="ARBA00023125"/>
    </source>
</evidence>
<dbReference type="SUPFAM" id="SSF52172">
    <property type="entry name" value="CheY-like"/>
    <property type="match status" value="1"/>
</dbReference>
<sequence>MYNVMIVDDEPTIRKGLKCFIDWASLNCEVVCEANNGIEAKQYLQLNKVHIVICDVKMPGMDGIELSKYIYENFNKVKVILLTAFSDFSYAQSAIKYNVADYITKNNPTEKIPEAINKVKELIRLENEKESKLEFLEKKIKDNSLEINDSFVRNILNGIISEKEFISTKLQEIGISPSNFFVISYEFNFIDNEGIDINTEDQSKYFFAFRDFLELAYKNQHSYNVLMNRNLACTIISFENSDYSQCIQSLLKICNEILAMVENFMKLRVSIGISCLHNVSHITTAYNESLDALAMNFYNLNEVYIYSYSLNKRKTQNYNLVEKYNNDIISKIYSGDYEDAMLLVSNLFEVYKKDNEPVEYVKVSSIFLVSLCFRMLINNNLNLSNSLENEDYIYKKIQSSKTINSLYILISKFIKLVTELLSNNEKQHNYLISETIKFIRKNYNKDINLKAIAENIHINSCYLSRLYKKETGESIIDSLNKLRIEKAKELLKDPTKKIFEVAFSVGIEDAAYFTHVFIKYTGVSPKEYRASLFL</sequence>
<evidence type="ECO:0000256" key="6">
    <source>
        <dbReference type="ARBA" id="ARBA00023015"/>
    </source>
</evidence>
<keyword evidence="4 10" id="KW-0597">Phosphoprotein</keyword>
<comment type="caution">
    <text evidence="14">The sequence shown here is derived from an EMBL/GenBank/DDBJ whole genome shotgun (WGS) entry which is preliminary data.</text>
</comment>
<dbReference type="PROSITE" id="PS00041">
    <property type="entry name" value="HTH_ARAC_FAMILY_1"/>
    <property type="match status" value="1"/>
</dbReference>
<keyword evidence="3" id="KW-0963">Cytoplasm</keyword>
<keyword evidence="6" id="KW-0805">Transcription regulation</keyword>
<dbReference type="CDD" id="cd17536">
    <property type="entry name" value="REC_YesN-like"/>
    <property type="match status" value="1"/>
</dbReference>
<dbReference type="InterPro" id="IPR018062">
    <property type="entry name" value="HTH_AraC-typ_CS"/>
</dbReference>
<evidence type="ECO:0000256" key="9">
    <source>
        <dbReference type="ARBA" id="ARBA00024867"/>
    </source>
</evidence>
<dbReference type="PROSITE" id="PS01124">
    <property type="entry name" value="HTH_ARAC_FAMILY_2"/>
    <property type="match status" value="1"/>
</dbReference>
<dbReference type="RefSeq" id="WP_261850725.1">
    <property type="nucleotide sequence ID" value="NZ_BQXY01000001.1"/>
</dbReference>
<dbReference type="Proteomes" id="UP001057868">
    <property type="component" value="Unassembled WGS sequence"/>
</dbReference>
<evidence type="ECO:0000256" key="3">
    <source>
        <dbReference type="ARBA" id="ARBA00022490"/>
    </source>
</evidence>
<organism evidence="14 15">
    <name type="scientific">Clostridium folliculivorans</name>
    <dbReference type="NCBI Taxonomy" id="2886038"/>
    <lineage>
        <taxon>Bacteria</taxon>
        <taxon>Bacillati</taxon>
        <taxon>Bacillota</taxon>
        <taxon>Clostridia</taxon>
        <taxon>Eubacteriales</taxon>
        <taxon>Clostridiaceae</taxon>
        <taxon>Clostridium</taxon>
    </lineage>
</organism>
<dbReference type="AlphaFoldDB" id="A0A9W5XZC8"/>
<feature type="modified residue" description="4-aspartylphosphate" evidence="10">
    <location>
        <position position="55"/>
    </location>
</feature>
<dbReference type="Pfam" id="PF12833">
    <property type="entry name" value="HTH_18"/>
    <property type="match status" value="1"/>
</dbReference>
<evidence type="ECO:0000256" key="2">
    <source>
        <dbReference type="ARBA" id="ARBA00018672"/>
    </source>
</evidence>
<name>A0A9W5XZC8_9CLOT</name>
<gene>
    <name evidence="14" type="ORF">CFOLD11_04920</name>
</gene>
<comment type="subcellular location">
    <subcellularLocation>
        <location evidence="1">Cytoplasm</location>
    </subcellularLocation>
</comment>
<dbReference type="SMART" id="SM00448">
    <property type="entry name" value="REC"/>
    <property type="match status" value="1"/>
</dbReference>
<comment type="function">
    <text evidence="9">May play the central regulatory role in sporulation. It may be an element of the effector pathway responsible for the activation of sporulation genes in response to nutritional stress. Spo0A may act in concert with spo0H (a sigma factor) to control the expression of some genes that are critical to the sporulation process.</text>
</comment>
<dbReference type="InterPro" id="IPR009057">
    <property type="entry name" value="Homeodomain-like_sf"/>
</dbReference>
<dbReference type="Gene3D" id="1.10.10.60">
    <property type="entry name" value="Homeodomain-like"/>
    <property type="match status" value="2"/>
</dbReference>
<protein>
    <recommendedName>
        <fullName evidence="2">Stage 0 sporulation protein A homolog</fullName>
    </recommendedName>
</protein>
<feature type="domain" description="HTH araC/xylS-type" evidence="12">
    <location>
        <begin position="433"/>
        <end position="531"/>
    </location>
</feature>
<evidence type="ECO:0000313" key="15">
    <source>
        <dbReference type="Proteomes" id="UP001057868"/>
    </source>
</evidence>
<keyword evidence="11" id="KW-0175">Coiled coil</keyword>
<dbReference type="PANTHER" id="PTHR42713">
    <property type="entry name" value="HISTIDINE KINASE-RELATED"/>
    <property type="match status" value="1"/>
</dbReference>
<evidence type="ECO:0000259" key="13">
    <source>
        <dbReference type="PROSITE" id="PS50110"/>
    </source>
</evidence>
<keyword evidence="8" id="KW-0804">Transcription</keyword>
<evidence type="ECO:0000313" key="14">
    <source>
        <dbReference type="EMBL" id="GKU23666.1"/>
    </source>
</evidence>
<dbReference type="Pfam" id="PF00072">
    <property type="entry name" value="Response_reg"/>
    <property type="match status" value="1"/>
</dbReference>
<evidence type="ECO:0000256" key="8">
    <source>
        <dbReference type="ARBA" id="ARBA00023163"/>
    </source>
</evidence>